<keyword evidence="6 10" id="KW-1133">Transmembrane helix</keyword>
<feature type="transmembrane region" description="Helical" evidence="10">
    <location>
        <begin position="74"/>
        <end position="96"/>
    </location>
</feature>
<evidence type="ECO:0000313" key="11">
    <source>
        <dbReference type="Proteomes" id="UP000695007"/>
    </source>
</evidence>
<dbReference type="PANTHER" id="PTHR21137:SF35">
    <property type="entry name" value="ODORANT RECEPTOR 19A-RELATED"/>
    <property type="match status" value="1"/>
</dbReference>
<accession>A0AAJ6YSG2</accession>
<protein>
    <recommendedName>
        <fullName evidence="10">Odorant receptor</fullName>
    </recommendedName>
</protein>
<organism evidence="11 12">
    <name type="scientific">Ceratosolen solmsi marchali</name>
    <dbReference type="NCBI Taxonomy" id="326594"/>
    <lineage>
        <taxon>Eukaryota</taxon>
        <taxon>Metazoa</taxon>
        <taxon>Ecdysozoa</taxon>
        <taxon>Arthropoda</taxon>
        <taxon>Hexapoda</taxon>
        <taxon>Insecta</taxon>
        <taxon>Pterygota</taxon>
        <taxon>Neoptera</taxon>
        <taxon>Endopterygota</taxon>
        <taxon>Hymenoptera</taxon>
        <taxon>Apocrita</taxon>
        <taxon>Proctotrupomorpha</taxon>
        <taxon>Chalcidoidea</taxon>
        <taxon>Agaonidae</taxon>
        <taxon>Agaoninae</taxon>
        <taxon>Ceratosolen</taxon>
    </lineage>
</organism>
<dbReference type="AlphaFoldDB" id="A0AAJ6YSG2"/>
<evidence type="ECO:0000256" key="3">
    <source>
        <dbReference type="ARBA" id="ARBA00022606"/>
    </source>
</evidence>
<gene>
    <name evidence="12" type="primary">LOC105366570</name>
</gene>
<dbReference type="Proteomes" id="UP000695007">
    <property type="component" value="Unplaced"/>
</dbReference>
<feature type="transmembrane region" description="Helical" evidence="10">
    <location>
        <begin position="309"/>
        <end position="329"/>
    </location>
</feature>
<evidence type="ECO:0000256" key="9">
    <source>
        <dbReference type="ARBA" id="ARBA00023224"/>
    </source>
</evidence>
<comment type="caution">
    <text evidence="10">Lacks conserved residue(s) required for the propagation of feature annotation.</text>
</comment>
<dbReference type="GO" id="GO:0005886">
    <property type="term" value="C:plasma membrane"/>
    <property type="evidence" value="ECO:0007669"/>
    <property type="project" value="UniProtKB-SubCell"/>
</dbReference>
<evidence type="ECO:0000256" key="2">
    <source>
        <dbReference type="ARBA" id="ARBA00022475"/>
    </source>
</evidence>
<comment type="similarity">
    <text evidence="10">Belongs to the insect chemoreceptor superfamily. Heteromeric odorant receptor channel (TC 1.A.69) family.</text>
</comment>
<proteinExistence type="inferred from homology"/>
<dbReference type="PANTHER" id="PTHR21137">
    <property type="entry name" value="ODORANT RECEPTOR"/>
    <property type="match status" value="1"/>
</dbReference>
<feature type="transmembrane region" description="Helical" evidence="10">
    <location>
        <begin position="41"/>
        <end position="62"/>
    </location>
</feature>
<keyword evidence="8 10" id="KW-0675">Receptor</keyword>
<evidence type="ECO:0000256" key="1">
    <source>
        <dbReference type="ARBA" id="ARBA00004651"/>
    </source>
</evidence>
<dbReference type="GeneID" id="105366570"/>
<evidence type="ECO:0000256" key="7">
    <source>
        <dbReference type="ARBA" id="ARBA00023136"/>
    </source>
</evidence>
<evidence type="ECO:0000256" key="4">
    <source>
        <dbReference type="ARBA" id="ARBA00022692"/>
    </source>
</evidence>
<evidence type="ECO:0000256" key="6">
    <source>
        <dbReference type="ARBA" id="ARBA00022989"/>
    </source>
</evidence>
<evidence type="ECO:0000256" key="8">
    <source>
        <dbReference type="ARBA" id="ARBA00023170"/>
    </source>
</evidence>
<keyword evidence="5 10" id="KW-0552">Olfaction</keyword>
<dbReference type="GO" id="GO:0005549">
    <property type="term" value="F:odorant binding"/>
    <property type="evidence" value="ECO:0007669"/>
    <property type="project" value="InterPro"/>
</dbReference>
<sequence>MSRAKRAAIVMNENIAPIPFRILKFCGLWRPVTWSSWKKRAYCSFTALVLFMLISMMMAVFIRVCEMPMTEDVFAENIFLMFALINAIFKAINLLISRGRFIKLLNMIQNKRWQNLRNAQEIEIREKYNKTIRKISIYFTSAVSIAIVLRLTSPLFEPNDEIKLPVESYCPCDISNAGCYWAIYWHQAIGTGIATLTHASKDSLISALLLKTCFQLEILKNRLLSIPKLCASAKRSDDDEDASARIPSLESRLITECVRDHESIFKFANLLNDTLNVLLFGQLAVTLPNLCLSVYLMSKQSIGGMEFMMTFQFFMAVVIELYFFCWYGNEVTLNSLEVENAVHEMDWTSLSIKSRKELLFIMKRTSKPILFSVGPIMNMNIDSFLSIMKTSYSAFSVLQSTDS</sequence>
<dbReference type="InterPro" id="IPR004117">
    <property type="entry name" value="7tm6_olfct_rcpt"/>
</dbReference>
<reference evidence="12" key="1">
    <citation type="submission" date="2025-08" db="UniProtKB">
        <authorList>
            <consortium name="RefSeq"/>
        </authorList>
    </citation>
    <scope>IDENTIFICATION</scope>
</reference>
<keyword evidence="7 10" id="KW-0472">Membrane</keyword>
<evidence type="ECO:0000256" key="10">
    <source>
        <dbReference type="RuleBase" id="RU351113"/>
    </source>
</evidence>
<keyword evidence="9 10" id="KW-0807">Transducer</keyword>
<dbReference type="Pfam" id="PF02949">
    <property type="entry name" value="7tm_6"/>
    <property type="match status" value="1"/>
</dbReference>
<dbReference type="KEGG" id="csol:105366570"/>
<feature type="transmembrane region" description="Helical" evidence="10">
    <location>
        <begin position="277"/>
        <end position="297"/>
    </location>
</feature>
<dbReference type="RefSeq" id="XP_011503364.1">
    <property type="nucleotide sequence ID" value="XM_011505062.1"/>
</dbReference>
<comment type="subcellular location">
    <subcellularLocation>
        <location evidence="1 10">Cell membrane</location>
        <topology evidence="1 10">Multi-pass membrane protein</topology>
    </subcellularLocation>
</comment>
<evidence type="ECO:0000313" key="12">
    <source>
        <dbReference type="RefSeq" id="XP_011503364.1"/>
    </source>
</evidence>
<keyword evidence="2" id="KW-1003">Cell membrane</keyword>
<keyword evidence="11" id="KW-1185">Reference proteome</keyword>
<dbReference type="GO" id="GO:0007165">
    <property type="term" value="P:signal transduction"/>
    <property type="evidence" value="ECO:0007669"/>
    <property type="project" value="UniProtKB-KW"/>
</dbReference>
<name>A0AAJ6YSG2_9HYME</name>
<dbReference type="GO" id="GO:0004984">
    <property type="term" value="F:olfactory receptor activity"/>
    <property type="evidence" value="ECO:0007669"/>
    <property type="project" value="InterPro"/>
</dbReference>
<keyword evidence="3 10" id="KW-0716">Sensory transduction</keyword>
<keyword evidence="4 10" id="KW-0812">Transmembrane</keyword>
<evidence type="ECO:0000256" key="5">
    <source>
        <dbReference type="ARBA" id="ARBA00022725"/>
    </source>
</evidence>